<dbReference type="EMBL" id="LAYJ01000022">
    <property type="protein sequence ID" value="KKI52349.1"/>
    <property type="molecule type" value="Genomic_DNA"/>
</dbReference>
<proteinExistence type="predicted"/>
<dbReference type="GO" id="GO:0016852">
    <property type="term" value="F:sirohydrochlorin cobaltochelatase activity"/>
    <property type="evidence" value="ECO:0007669"/>
    <property type="project" value="UniProtKB-EC"/>
</dbReference>
<dbReference type="Gene3D" id="3.40.50.1400">
    <property type="match status" value="1"/>
</dbReference>
<dbReference type="PANTHER" id="PTHR33542:SF3">
    <property type="entry name" value="SIROHYDROCHLORIN FERROCHELATASE, CHLOROPLASTIC"/>
    <property type="match status" value="1"/>
</dbReference>
<organism evidence="3 4">
    <name type="scientific">Christensenella hongkongensis</name>
    <dbReference type="NCBI Taxonomy" id="270498"/>
    <lineage>
        <taxon>Bacteria</taxon>
        <taxon>Bacillati</taxon>
        <taxon>Bacillota</taxon>
        <taxon>Clostridia</taxon>
        <taxon>Christensenellales</taxon>
        <taxon>Christensenellaceae</taxon>
        <taxon>Christensenella</taxon>
    </lineage>
</organism>
<comment type="caution">
    <text evidence="3">The sequence shown here is derived from an EMBL/GenBank/DDBJ whole genome shotgun (WGS) entry which is preliminary data.</text>
</comment>
<dbReference type="STRING" id="270498.CHK_0119"/>
<dbReference type="RefSeq" id="WP_046441962.1">
    <property type="nucleotide sequence ID" value="NZ_JAXDTA010000187.1"/>
</dbReference>
<protein>
    <submittedName>
        <fullName evidence="3">Sirohydrochlorin cobaltochelatase</fullName>
        <ecNumber evidence="3">4.99.1.3</ecNumber>
    </submittedName>
</protein>
<name>A0A0M2NII8_9FIRM</name>
<dbReference type="Pfam" id="PF01903">
    <property type="entry name" value="CbiX"/>
    <property type="match status" value="1"/>
</dbReference>
<dbReference type="EC" id="4.99.1.3" evidence="3"/>
<dbReference type="PANTHER" id="PTHR33542">
    <property type="entry name" value="SIROHYDROCHLORIN FERROCHELATASE, CHLOROPLASTIC"/>
    <property type="match status" value="1"/>
</dbReference>
<evidence type="ECO:0000313" key="3">
    <source>
        <dbReference type="EMBL" id="KKI52349.1"/>
    </source>
</evidence>
<keyword evidence="2 3" id="KW-0456">Lyase</keyword>
<accession>A0A0M2NII8</accession>
<dbReference type="CDD" id="cd03416">
    <property type="entry name" value="CbiX_SirB_N"/>
    <property type="match status" value="1"/>
</dbReference>
<evidence type="ECO:0000256" key="1">
    <source>
        <dbReference type="ARBA" id="ARBA00022723"/>
    </source>
</evidence>
<reference evidence="3 4" key="1">
    <citation type="submission" date="2015-04" db="EMBL/GenBank/DDBJ databases">
        <title>Draft genome sequence of bacteremic isolate Catabacter hongkongensis type strain HKU16T.</title>
        <authorList>
            <person name="Lau S.K."/>
            <person name="Teng J.L."/>
            <person name="Huang Y."/>
            <person name="Curreem S.O."/>
            <person name="Tsui S.K."/>
            <person name="Woo P.C."/>
        </authorList>
    </citation>
    <scope>NUCLEOTIDE SEQUENCE [LARGE SCALE GENOMIC DNA]</scope>
    <source>
        <strain evidence="3 4">HKU16</strain>
    </source>
</reference>
<dbReference type="OrthoDB" id="9797895at2"/>
<dbReference type="Proteomes" id="UP000034076">
    <property type="component" value="Unassembled WGS sequence"/>
</dbReference>
<dbReference type="SUPFAM" id="SSF53800">
    <property type="entry name" value="Chelatase"/>
    <property type="match status" value="1"/>
</dbReference>
<evidence type="ECO:0000313" key="4">
    <source>
        <dbReference type="Proteomes" id="UP000034076"/>
    </source>
</evidence>
<dbReference type="InterPro" id="IPR002762">
    <property type="entry name" value="CbiX-like"/>
</dbReference>
<dbReference type="GO" id="GO:0046872">
    <property type="term" value="F:metal ion binding"/>
    <property type="evidence" value="ECO:0007669"/>
    <property type="project" value="UniProtKB-KW"/>
</dbReference>
<dbReference type="AlphaFoldDB" id="A0A0M2NII8"/>
<keyword evidence="4" id="KW-1185">Reference proteome</keyword>
<dbReference type="InterPro" id="IPR050963">
    <property type="entry name" value="Sirohydro_Cobaltochel/CbiX"/>
</dbReference>
<keyword evidence="1" id="KW-0479">Metal-binding</keyword>
<gene>
    <name evidence="3" type="ORF">CHK_0119</name>
</gene>
<evidence type="ECO:0000256" key="2">
    <source>
        <dbReference type="ARBA" id="ARBA00023239"/>
    </source>
</evidence>
<sequence>MNGALILAHGSREKKTEDTFHAIVKMATKDVEIPVETAFMEFGRPNISGGLNKLIEKGVTNIKVVPYFLFSGIHIREDIPQEIDEFLKEHKGVTITLGQTLGEDPRIAQVLADRITG</sequence>